<reference evidence="2 3" key="1">
    <citation type="submission" date="2022-07" db="EMBL/GenBank/DDBJ databases">
        <title>Methylomonas rivi sp. nov., Methylomonas rosea sp. nov., Methylomonas aureus sp. nov. and Methylomonas subterranea sp. nov., four novel methanotrophs isolated from a freshwater creek and the deep terrestrial subsurface.</title>
        <authorList>
            <person name="Abin C."/>
            <person name="Sankaranarayanan K."/>
            <person name="Garner C."/>
            <person name="Sindelar R."/>
            <person name="Kotary K."/>
            <person name="Garner R."/>
            <person name="Barclay S."/>
            <person name="Lawson P."/>
            <person name="Krumholz L."/>
        </authorList>
    </citation>
    <scope>NUCLEOTIDE SEQUENCE [LARGE SCALE GENOMIC DNA]</scope>
    <source>
        <strain evidence="2 3">SURF-2</strain>
    </source>
</reference>
<evidence type="ECO:0000313" key="2">
    <source>
        <dbReference type="EMBL" id="MCQ8103502.1"/>
    </source>
</evidence>
<protein>
    <recommendedName>
        <fullName evidence="4">Transporter</fullName>
    </recommendedName>
</protein>
<comment type="caution">
    <text evidence="2">The sequence shown here is derived from an EMBL/GenBank/DDBJ whole genome shotgun (WGS) entry which is preliminary data.</text>
</comment>
<dbReference type="RefSeq" id="WP_256601206.1">
    <property type="nucleotide sequence ID" value="NZ_JANIBJ010000007.1"/>
</dbReference>
<keyword evidence="3" id="KW-1185">Reference proteome</keyword>
<feature type="chain" id="PRO_5045287609" description="Transporter" evidence="1">
    <location>
        <begin position="25"/>
        <end position="244"/>
    </location>
</feature>
<feature type="signal peptide" evidence="1">
    <location>
        <begin position="1"/>
        <end position="24"/>
    </location>
</feature>
<dbReference type="Pfam" id="PF13557">
    <property type="entry name" value="Phenol_MetA_deg"/>
    <property type="match status" value="1"/>
</dbReference>
<sequence>MRKLLKAASLALPLTLFSFDTAHAIRPLVTDDARVVGEGLAQLESWLDANREGISHNVLAAYGPTEWLELTSGFVHGGNYSAVDAGYGINGPLFQLKALAFEPLPDGAPGLAWVAGFIPPWGYGSLKPEGSTAFGFLAATESLFDDKLQLHANLGVAAAQTDQLWKTATTGGFGMQSHIVAGLHGVAEIYYGDPYAPLHAKWQSQIGFRYVISDTLQFDGTIGKNVKDDRDRWWTLGIRLVTPD</sequence>
<dbReference type="InterPro" id="IPR025737">
    <property type="entry name" value="FApF"/>
</dbReference>
<evidence type="ECO:0000256" key="1">
    <source>
        <dbReference type="SAM" id="SignalP"/>
    </source>
</evidence>
<evidence type="ECO:0000313" key="3">
    <source>
        <dbReference type="Proteomes" id="UP001524499"/>
    </source>
</evidence>
<accession>A0ABT1TEJ3</accession>
<organism evidence="2 3">
    <name type="scientific">Methylomonas subterranea</name>
    <dbReference type="NCBI Taxonomy" id="2952225"/>
    <lineage>
        <taxon>Bacteria</taxon>
        <taxon>Pseudomonadati</taxon>
        <taxon>Pseudomonadota</taxon>
        <taxon>Gammaproteobacteria</taxon>
        <taxon>Methylococcales</taxon>
        <taxon>Methylococcaceae</taxon>
        <taxon>Methylomonas</taxon>
    </lineage>
</organism>
<proteinExistence type="predicted"/>
<keyword evidence="1" id="KW-0732">Signal</keyword>
<dbReference type="Proteomes" id="UP001524499">
    <property type="component" value="Unassembled WGS sequence"/>
</dbReference>
<name>A0ABT1TEJ3_9GAMM</name>
<evidence type="ECO:0008006" key="4">
    <source>
        <dbReference type="Google" id="ProtNLM"/>
    </source>
</evidence>
<dbReference type="EMBL" id="JANIBJ010000007">
    <property type="protein sequence ID" value="MCQ8103502.1"/>
    <property type="molecule type" value="Genomic_DNA"/>
</dbReference>
<gene>
    <name evidence="2" type="ORF">NP590_05235</name>
</gene>